<evidence type="ECO:0000313" key="2">
    <source>
        <dbReference type="Proteomes" id="UP000006048"/>
    </source>
</evidence>
<dbReference type="HOGENOM" id="CLU_2557314_0_0_12"/>
<organism evidence="1 2">
    <name type="scientific">Turneriella parva (strain ATCC BAA-1111 / DSM 21527 / NCTC 11395 / H)</name>
    <name type="common">Leptospira parva</name>
    <dbReference type="NCBI Taxonomy" id="869212"/>
    <lineage>
        <taxon>Bacteria</taxon>
        <taxon>Pseudomonadati</taxon>
        <taxon>Spirochaetota</taxon>
        <taxon>Spirochaetia</taxon>
        <taxon>Leptospirales</taxon>
        <taxon>Leptospiraceae</taxon>
        <taxon>Turneriella</taxon>
    </lineage>
</organism>
<sequence length="82" mass="9437">MVPGTLEKILHETESLSAEDKTRLADQLYSQVGISREIENEWRFELDRRSALSTSGKMGSITLAEFRAKYGERINRHSERPI</sequence>
<dbReference type="KEGG" id="tpx:Turpa_0453"/>
<evidence type="ECO:0000313" key="1">
    <source>
        <dbReference type="EMBL" id="AFM11109.1"/>
    </source>
</evidence>
<proteinExistence type="predicted"/>
<dbReference type="EMBL" id="CP002959">
    <property type="protein sequence ID" value="AFM11109.1"/>
    <property type="molecule type" value="Genomic_DNA"/>
</dbReference>
<protein>
    <recommendedName>
        <fullName evidence="3">Addiction module component CHP02574 family protein</fullName>
    </recommendedName>
</protein>
<dbReference type="Pfam" id="PF09720">
    <property type="entry name" value="Unstab_antitox"/>
    <property type="match status" value="1"/>
</dbReference>
<dbReference type="STRING" id="869212.Turpa_0453"/>
<name>I4B1F2_TURPD</name>
<reference evidence="1 2" key="1">
    <citation type="submission" date="2012-06" db="EMBL/GenBank/DDBJ databases">
        <title>The complete chromosome of genome of Turneriella parva DSM 21527.</title>
        <authorList>
            <consortium name="US DOE Joint Genome Institute (JGI-PGF)"/>
            <person name="Lucas S."/>
            <person name="Han J."/>
            <person name="Lapidus A."/>
            <person name="Bruce D."/>
            <person name="Goodwin L."/>
            <person name="Pitluck S."/>
            <person name="Peters L."/>
            <person name="Kyrpides N."/>
            <person name="Mavromatis K."/>
            <person name="Ivanova N."/>
            <person name="Mikhailova N."/>
            <person name="Chertkov O."/>
            <person name="Detter J.C."/>
            <person name="Tapia R."/>
            <person name="Han C."/>
            <person name="Land M."/>
            <person name="Hauser L."/>
            <person name="Markowitz V."/>
            <person name="Cheng J.-F."/>
            <person name="Hugenholtz P."/>
            <person name="Woyke T."/>
            <person name="Wu D."/>
            <person name="Gronow S."/>
            <person name="Wellnitz S."/>
            <person name="Brambilla E."/>
            <person name="Klenk H.-P."/>
            <person name="Eisen J.A."/>
        </authorList>
    </citation>
    <scope>NUCLEOTIDE SEQUENCE [LARGE SCALE GENOMIC DNA]</scope>
    <source>
        <strain evidence="2">ATCC BAA-1111 / DSM 21527 / NCTC 11395 / H</strain>
    </source>
</reference>
<dbReference type="Proteomes" id="UP000006048">
    <property type="component" value="Chromosome"/>
</dbReference>
<dbReference type="InterPro" id="IPR013406">
    <property type="entry name" value="CHP02574_addiction_mod"/>
</dbReference>
<accession>I4B1F2</accession>
<evidence type="ECO:0008006" key="3">
    <source>
        <dbReference type="Google" id="ProtNLM"/>
    </source>
</evidence>
<dbReference type="AlphaFoldDB" id="I4B1F2"/>
<dbReference type="RefSeq" id="WP_014801629.1">
    <property type="nucleotide sequence ID" value="NC_018020.1"/>
</dbReference>
<gene>
    <name evidence="1" type="ordered locus">Turpa_0453</name>
</gene>
<keyword evidence="2" id="KW-1185">Reference proteome</keyword>